<evidence type="ECO:0008006" key="5">
    <source>
        <dbReference type="Google" id="ProtNLM"/>
    </source>
</evidence>
<name>A0A178IMS2_9BACT</name>
<dbReference type="InterPro" id="IPR050463">
    <property type="entry name" value="Gfo/Idh/MocA_oxidrdct_glycsds"/>
</dbReference>
<dbReference type="PROSITE" id="PS51318">
    <property type="entry name" value="TAT"/>
    <property type="match status" value="1"/>
</dbReference>
<keyword evidence="4" id="KW-1185">Reference proteome</keyword>
<dbReference type="Pfam" id="PF01408">
    <property type="entry name" value="GFO_IDH_MocA"/>
    <property type="match status" value="1"/>
</dbReference>
<dbReference type="STRING" id="1184151.AW736_05695"/>
<dbReference type="PANTHER" id="PTHR43818:SF5">
    <property type="entry name" value="OXIDOREDUCTASE FAMILY PROTEIN"/>
    <property type="match status" value="1"/>
</dbReference>
<feature type="domain" description="Gfo/Idh/MocA-like oxidoreductase bacterial type C-terminal" evidence="2">
    <location>
        <begin position="242"/>
        <end position="463"/>
    </location>
</feature>
<dbReference type="PANTHER" id="PTHR43818">
    <property type="entry name" value="BCDNA.GH03377"/>
    <property type="match status" value="1"/>
</dbReference>
<dbReference type="EMBL" id="LRRQ01000043">
    <property type="protein sequence ID" value="OAM90991.1"/>
    <property type="molecule type" value="Genomic_DNA"/>
</dbReference>
<protein>
    <recommendedName>
        <fullName evidence="5">Oxidoreductase</fullName>
    </recommendedName>
</protein>
<dbReference type="SUPFAM" id="SSF55347">
    <property type="entry name" value="Glyceraldehyde-3-phosphate dehydrogenase-like, C-terminal domain"/>
    <property type="match status" value="1"/>
</dbReference>
<gene>
    <name evidence="3" type="ORF">AW736_05695</name>
</gene>
<dbReference type="Pfam" id="PF19051">
    <property type="entry name" value="GFO_IDH_MocA_C2"/>
    <property type="match status" value="1"/>
</dbReference>
<dbReference type="Pfam" id="PF10518">
    <property type="entry name" value="TAT_signal"/>
    <property type="match status" value="1"/>
</dbReference>
<dbReference type="Gene3D" id="3.40.50.720">
    <property type="entry name" value="NAD(P)-binding Rossmann-like Domain"/>
    <property type="match status" value="1"/>
</dbReference>
<dbReference type="InterPro" id="IPR006311">
    <property type="entry name" value="TAT_signal"/>
</dbReference>
<organism evidence="3 4">
    <name type="scientific">Termitidicoccus mucosus</name>
    <dbReference type="NCBI Taxonomy" id="1184151"/>
    <lineage>
        <taxon>Bacteria</taxon>
        <taxon>Pseudomonadati</taxon>
        <taxon>Verrucomicrobiota</taxon>
        <taxon>Opitutia</taxon>
        <taxon>Opitutales</taxon>
        <taxon>Opitutaceae</taxon>
        <taxon>Termitidicoccus</taxon>
    </lineage>
</organism>
<evidence type="ECO:0000259" key="1">
    <source>
        <dbReference type="Pfam" id="PF01408"/>
    </source>
</evidence>
<dbReference type="Proteomes" id="UP000078486">
    <property type="component" value="Unassembled WGS sequence"/>
</dbReference>
<dbReference type="InterPro" id="IPR000683">
    <property type="entry name" value="Gfo/Idh/MocA-like_OxRdtase_N"/>
</dbReference>
<dbReference type="SUPFAM" id="SSF51735">
    <property type="entry name" value="NAD(P)-binding Rossmann-fold domains"/>
    <property type="match status" value="1"/>
</dbReference>
<dbReference type="InterPro" id="IPR019546">
    <property type="entry name" value="TAT_signal_bac_arc"/>
</dbReference>
<dbReference type="InterPro" id="IPR036291">
    <property type="entry name" value="NAD(P)-bd_dom_sf"/>
</dbReference>
<evidence type="ECO:0000313" key="4">
    <source>
        <dbReference type="Proteomes" id="UP000078486"/>
    </source>
</evidence>
<comment type="caution">
    <text evidence="3">The sequence shown here is derived from an EMBL/GenBank/DDBJ whole genome shotgun (WGS) entry which is preliminary data.</text>
</comment>
<dbReference type="OrthoDB" id="9767999at2"/>
<reference evidence="3 4" key="1">
    <citation type="submission" date="2016-01" db="EMBL/GenBank/DDBJ databases">
        <title>High potential of lignocellulose degradation of a new Verrucomicrobia species.</title>
        <authorList>
            <person name="Wang Y."/>
            <person name="Shi Y."/>
            <person name="Qiu Z."/>
            <person name="Liu S."/>
            <person name="Yang H."/>
        </authorList>
    </citation>
    <scope>NUCLEOTIDE SEQUENCE [LARGE SCALE GENOMIC DNA]</scope>
    <source>
        <strain evidence="3 4">TSB47</strain>
    </source>
</reference>
<dbReference type="GO" id="GO:0000166">
    <property type="term" value="F:nucleotide binding"/>
    <property type="evidence" value="ECO:0007669"/>
    <property type="project" value="InterPro"/>
</dbReference>
<evidence type="ECO:0000259" key="2">
    <source>
        <dbReference type="Pfam" id="PF19051"/>
    </source>
</evidence>
<dbReference type="AlphaFoldDB" id="A0A178IMS2"/>
<proteinExistence type="predicted"/>
<feature type="domain" description="Gfo/Idh/MocA-like oxidoreductase N-terminal" evidence="1">
    <location>
        <begin position="64"/>
        <end position="195"/>
    </location>
</feature>
<accession>A0A178IMS2</accession>
<dbReference type="InterPro" id="IPR043906">
    <property type="entry name" value="Gfo/Idh/MocA_OxRdtase_bact_C"/>
</dbReference>
<evidence type="ECO:0000313" key="3">
    <source>
        <dbReference type="EMBL" id="OAM90991.1"/>
    </source>
</evidence>
<sequence length="466" mass="51466">MITFVDRRHHVRSSHFLPEIQPSDMNRRSFLKTLAVSSAAATFPSIVRAQALGLGDTTAPSVRLNIGCIGTGIQGRANLTNALANSSVRVVAVCDVDKKHREQAHRMVEETYAREKRSGTYKGCAEYDDMRELLARPDIDAVLIATPEHWHALNVIYAARAGKHIYCEKPAGASIPETRAMLNAVQFAGVVCQIGSQQRSSTDFLRVIDLTRGGYLGAIKRVRVGLPSDMNKRPAQAVPGMPEPVPPELDYETWLGPAGPLPYCKARVHYNWRWNFAFGGGRLTDWVGHHFDSAALAMRVSNMMPIAIREAKARFLDDSPLYNTAADYSFEAHYANGIVIEVSSALREGVHIDGSEGSVYVNRGIVEYSAPHLRRIQIPTQRLSLSQSGPRGHMNDFVECALSGARPRAPMSDAHCVTAAAHLANVAFRAGRRELRFDPVVEQLVDAPDAVRYFQRTMRAPWTLDA</sequence>
<dbReference type="Gene3D" id="3.30.360.10">
    <property type="entry name" value="Dihydrodipicolinate Reductase, domain 2"/>
    <property type="match status" value="1"/>
</dbReference>